<dbReference type="PANTHER" id="PTHR30093:SF2">
    <property type="entry name" value="TYPE II SECRETION SYSTEM PROTEIN H"/>
    <property type="match status" value="1"/>
</dbReference>
<gene>
    <name evidence="2" type="ORF">V5E97_29245</name>
</gene>
<reference evidence="2" key="1">
    <citation type="submission" date="2024-05" db="EMBL/GenBank/DDBJ databases">
        <title>Planctomycetes of the genus Singulisphaera possess chitinolytic capabilities.</title>
        <authorList>
            <person name="Ivanova A."/>
        </authorList>
    </citation>
    <scope>NUCLEOTIDE SEQUENCE</scope>
    <source>
        <strain evidence="2">Ch08T</strain>
    </source>
</reference>
<dbReference type="EMBL" id="CP155447">
    <property type="protein sequence ID" value="XBH02388.1"/>
    <property type="molecule type" value="Genomic_DNA"/>
</dbReference>
<dbReference type="SUPFAM" id="SSF54523">
    <property type="entry name" value="Pili subunits"/>
    <property type="match status" value="1"/>
</dbReference>
<dbReference type="RefSeq" id="WP_406695130.1">
    <property type="nucleotide sequence ID" value="NZ_CP155447.1"/>
</dbReference>
<dbReference type="PANTHER" id="PTHR30093">
    <property type="entry name" value="GENERAL SECRETION PATHWAY PROTEIN G"/>
    <property type="match status" value="1"/>
</dbReference>
<protein>
    <submittedName>
        <fullName evidence="2">DUF1559 domain-containing protein</fullName>
    </submittedName>
</protein>
<proteinExistence type="predicted"/>
<dbReference type="InterPro" id="IPR045584">
    <property type="entry name" value="Pilin-like"/>
</dbReference>
<organism evidence="2">
    <name type="scientific">Singulisphaera sp. Ch08</name>
    <dbReference type="NCBI Taxonomy" id="3120278"/>
    <lineage>
        <taxon>Bacteria</taxon>
        <taxon>Pseudomonadati</taxon>
        <taxon>Planctomycetota</taxon>
        <taxon>Planctomycetia</taxon>
        <taxon>Isosphaerales</taxon>
        <taxon>Isosphaeraceae</taxon>
        <taxon>Singulisphaera</taxon>
    </lineage>
</organism>
<sequence length="243" mass="26968">MPKIQLSVRRMMAFVAVLALPMALMSLINQGREAARESSCKGQLFQYGFALHNYVEANGHLPSAFVTDNAGTPTHSWRLSFLSSAWAEHPVNALCDLTVPWDHPNNAASRAYDSLGGFFFWCPSGDGRRTKSTSYVAVVGPETAWPDRTGRKLSEITDDPASTILVLEIAHSGIHWMEPKDLALDDLLAAGLSSNHALHINALFADFQVRRVRKNLPRETLRSLLTINGGEQIDPKNWEYSKH</sequence>
<feature type="domain" description="DUF1559" evidence="1">
    <location>
        <begin position="30"/>
        <end position="138"/>
    </location>
</feature>
<dbReference type="InterPro" id="IPR011453">
    <property type="entry name" value="DUF1559"/>
</dbReference>
<dbReference type="AlphaFoldDB" id="A0AAU7CBA8"/>
<name>A0AAU7CBA8_9BACT</name>
<evidence type="ECO:0000259" key="1">
    <source>
        <dbReference type="Pfam" id="PF07596"/>
    </source>
</evidence>
<evidence type="ECO:0000313" key="2">
    <source>
        <dbReference type="EMBL" id="XBH02388.1"/>
    </source>
</evidence>
<accession>A0AAU7CBA8</accession>
<dbReference type="Pfam" id="PF07596">
    <property type="entry name" value="SBP_bac_10"/>
    <property type="match status" value="1"/>
</dbReference>